<name>A0AAN8DW46_CHAGU</name>
<feature type="region of interest" description="Disordered" evidence="1">
    <location>
        <begin position="1"/>
        <end position="42"/>
    </location>
</feature>
<evidence type="ECO:0000313" key="3">
    <source>
        <dbReference type="Proteomes" id="UP001331515"/>
    </source>
</evidence>
<dbReference type="AlphaFoldDB" id="A0AAN8DW46"/>
<accession>A0AAN8DW46</accession>
<protein>
    <submittedName>
        <fullName evidence="2">Uncharacterized protein</fullName>
    </submittedName>
</protein>
<sequence>MDFHLEQSGSTKGPKETGASEAAVYPTQMTASPHRCLPRSNGMKPTHVAPSYCPVFSFKAPVWASSLKEVSDQSEMLLPVANPRPGLEDHMYGS</sequence>
<gene>
    <name evidence="2" type="ORF">CgunFtcFv8_026427</name>
</gene>
<evidence type="ECO:0000313" key="2">
    <source>
        <dbReference type="EMBL" id="KAK5930166.1"/>
    </source>
</evidence>
<comment type="caution">
    <text evidence="2">The sequence shown here is derived from an EMBL/GenBank/DDBJ whole genome shotgun (WGS) entry which is preliminary data.</text>
</comment>
<reference evidence="2 3" key="1">
    <citation type="journal article" date="2023" name="Mol. Biol. Evol.">
        <title>Genomics of Secondarily Temperate Adaptation in the Only Non-Antarctic Icefish.</title>
        <authorList>
            <person name="Rivera-Colon A.G."/>
            <person name="Rayamajhi N."/>
            <person name="Minhas B.F."/>
            <person name="Madrigal G."/>
            <person name="Bilyk K.T."/>
            <person name="Yoon V."/>
            <person name="Hune M."/>
            <person name="Gregory S."/>
            <person name="Cheng C.H.C."/>
            <person name="Catchen J.M."/>
        </authorList>
    </citation>
    <scope>NUCLEOTIDE SEQUENCE [LARGE SCALE GENOMIC DNA]</scope>
    <source>
        <tissue evidence="2">White muscle</tissue>
    </source>
</reference>
<organism evidence="2 3">
    <name type="scientific">Champsocephalus gunnari</name>
    <name type="common">Mackerel icefish</name>
    <dbReference type="NCBI Taxonomy" id="52237"/>
    <lineage>
        <taxon>Eukaryota</taxon>
        <taxon>Metazoa</taxon>
        <taxon>Chordata</taxon>
        <taxon>Craniata</taxon>
        <taxon>Vertebrata</taxon>
        <taxon>Euteleostomi</taxon>
        <taxon>Actinopterygii</taxon>
        <taxon>Neopterygii</taxon>
        <taxon>Teleostei</taxon>
        <taxon>Neoteleostei</taxon>
        <taxon>Acanthomorphata</taxon>
        <taxon>Eupercaria</taxon>
        <taxon>Perciformes</taxon>
        <taxon>Notothenioidei</taxon>
        <taxon>Channichthyidae</taxon>
        <taxon>Champsocephalus</taxon>
    </lineage>
</organism>
<dbReference type="EMBL" id="JAURVH010001516">
    <property type="protein sequence ID" value="KAK5930166.1"/>
    <property type="molecule type" value="Genomic_DNA"/>
</dbReference>
<proteinExistence type="predicted"/>
<keyword evidence="3" id="KW-1185">Reference proteome</keyword>
<dbReference type="Proteomes" id="UP001331515">
    <property type="component" value="Unassembled WGS sequence"/>
</dbReference>
<evidence type="ECO:0000256" key="1">
    <source>
        <dbReference type="SAM" id="MobiDB-lite"/>
    </source>
</evidence>